<sequence length="99" mass="11426">MNSELNLNLMCAEHVLYPLSYNPSLWVEAPYLAGGRPLMYQFLDIGQVQSCWIILLLLLLVYMLDPDIHICHGKELWCLNFLSGTPLTQPKAISEYWEL</sequence>
<dbReference type="EMBL" id="CM037623">
    <property type="protein sequence ID" value="KAH7988170.1"/>
    <property type="molecule type" value="Genomic_DNA"/>
</dbReference>
<evidence type="ECO:0000313" key="1">
    <source>
        <dbReference type="EMBL" id="KAH7988170.1"/>
    </source>
</evidence>
<gene>
    <name evidence="1" type="ORF">K3G42_009442</name>
</gene>
<proteinExistence type="predicted"/>
<evidence type="ECO:0000313" key="2">
    <source>
        <dbReference type="Proteomes" id="UP000827872"/>
    </source>
</evidence>
<reference evidence="1" key="1">
    <citation type="submission" date="2021-08" db="EMBL/GenBank/DDBJ databases">
        <title>The first chromosome-level gecko genome reveals the dynamic sex chromosomes of Neotropical dwarf geckos (Sphaerodactylidae: Sphaerodactylus).</title>
        <authorList>
            <person name="Pinto B.J."/>
            <person name="Keating S.E."/>
            <person name="Gamble T."/>
        </authorList>
    </citation>
    <scope>NUCLEOTIDE SEQUENCE</scope>
    <source>
        <strain evidence="1">TG3544</strain>
    </source>
</reference>
<protein>
    <submittedName>
        <fullName evidence="1">Uncharacterized protein</fullName>
    </submittedName>
</protein>
<comment type="caution">
    <text evidence="1">The sequence shown here is derived from an EMBL/GenBank/DDBJ whole genome shotgun (WGS) entry which is preliminary data.</text>
</comment>
<dbReference type="Proteomes" id="UP000827872">
    <property type="component" value="Linkage Group LG10"/>
</dbReference>
<accession>A0ACB8E776</accession>
<organism evidence="1 2">
    <name type="scientific">Sphaerodactylus townsendi</name>
    <dbReference type="NCBI Taxonomy" id="933632"/>
    <lineage>
        <taxon>Eukaryota</taxon>
        <taxon>Metazoa</taxon>
        <taxon>Chordata</taxon>
        <taxon>Craniata</taxon>
        <taxon>Vertebrata</taxon>
        <taxon>Euteleostomi</taxon>
        <taxon>Lepidosauria</taxon>
        <taxon>Squamata</taxon>
        <taxon>Bifurcata</taxon>
        <taxon>Gekkota</taxon>
        <taxon>Sphaerodactylidae</taxon>
        <taxon>Sphaerodactylus</taxon>
    </lineage>
</organism>
<keyword evidence="2" id="KW-1185">Reference proteome</keyword>
<name>A0ACB8E776_9SAUR</name>